<evidence type="ECO:0000313" key="2">
    <source>
        <dbReference type="Proteomes" id="UP001140096"/>
    </source>
</evidence>
<sequence>RRWKLNEEYQYSVECWASRIGSGNMLTNCRGNRVPYPQDERFRSSDSSKRVAFGFWSSFQQDMWKLFLTEDMGPCYLDAVFDVKQNGFQLWTLLFEYGGQTVPVSFLLTTSVTSGLLGDWLAGIGGGDAAGLPKRTMYVNTMRAYDFVGSVFPEWDIRYAKYYIVQELRELVLRGEREYEENVVREVQRINADFLVAFKVLRGVKEIAGQMNYIFSKADEWMPRSKAELAVFNHSSDALARWRYLLWMTMLGRPTTTRIDLVLYYLHQVLMPGVERACQGAVDRGLVVGFSMDGMECGGKPLHESVRELRRRRLNGALVCVSEDRELDQKAIVDTELQVCYCERFLRDKVCAHLVFCMPAAIHHPGLPRLLQEIPKA</sequence>
<accession>A0ACC1LJ42</accession>
<keyword evidence="2" id="KW-1185">Reference proteome</keyword>
<name>A0ACC1LJ42_9FUNG</name>
<comment type="caution">
    <text evidence="1">The sequence shown here is derived from an EMBL/GenBank/DDBJ whole genome shotgun (WGS) entry which is preliminary data.</text>
</comment>
<feature type="non-terminal residue" evidence="1">
    <location>
        <position position="1"/>
    </location>
</feature>
<reference evidence="1" key="1">
    <citation type="submission" date="2022-07" db="EMBL/GenBank/DDBJ databases">
        <title>Phylogenomic reconstructions and comparative analyses of Kickxellomycotina fungi.</title>
        <authorList>
            <person name="Reynolds N.K."/>
            <person name="Stajich J.E."/>
            <person name="Barry K."/>
            <person name="Grigoriev I.V."/>
            <person name="Crous P."/>
            <person name="Smith M.E."/>
        </authorList>
    </citation>
    <scope>NUCLEOTIDE SEQUENCE</scope>
    <source>
        <strain evidence="1">CBS 102833</strain>
    </source>
</reference>
<evidence type="ECO:0000313" key="1">
    <source>
        <dbReference type="EMBL" id="KAJ2809903.1"/>
    </source>
</evidence>
<gene>
    <name evidence="1" type="ORF">H4S07_002990</name>
</gene>
<dbReference type="EMBL" id="JANBUP010000863">
    <property type="protein sequence ID" value="KAJ2809903.1"/>
    <property type="molecule type" value="Genomic_DNA"/>
</dbReference>
<organism evidence="1 2">
    <name type="scientific">Coemansia furcata</name>
    <dbReference type="NCBI Taxonomy" id="417177"/>
    <lineage>
        <taxon>Eukaryota</taxon>
        <taxon>Fungi</taxon>
        <taxon>Fungi incertae sedis</taxon>
        <taxon>Zoopagomycota</taxon>
        <taxon>Kickxellomycotina</taxon>
        <taxon>Kickxellomycetes</taxon>
        <taxon>Kickxellales</taxon>
        <taxon>Kickxellaceae</taxon>
        <taxon>Coemansia</taxon>
    </lineage>
</organism>
<protein>
    <submittedName>
        <fullName evidence="1">Uncharacterized protein</fullName>
    </submittedName>
</protein>
<proteinExistence type="predicted"/>
<dbReference type="Proteomes" id="UP001140096">
    <property type="component" value="Unassembled WGS sequence"/>
</dbReference>